<dbReference type="AlphaFoldDB" id="A0A6C0H1U1"/>
<accession>A0A6C0H1U1</accession>
<dbReference type="EMBL" id="MN739849">
    <property type="protein sequence ID" value="QHT74350.1"/>
    <property type="molecule type" value="Genomic_DNA"/>
</dbReference>
<name>A0A6C0H1U1_9ZZZZ</name>
<organism evidence="1">
    <name type="scientific">viral metagenome</name>
    <dbReference type="NCBI Taxonomy" id="1070528"/>
    <lineage>
        <taxon>unclassified sequences</taxon>
        <taxon>metagenomes</taxon>
        <taxon>organismal metagenomes</taxon>
    </lineage>
</organism>
<reference evidence="1" key="1">
    <citation type="journal article" date="2020" name="Nature">
        <title>Giant virus diversity and host interactions through global metagenomics.</title>
        <authorList>
            <person name="Schulz F."/>
            <person name="Roux S."/>
            <person name="Paez-Espino D."/>
            <person name="Jungbluth S."/>
            <person name="Walsh D.A."/>
            <person name="Denef V.J."/>
            <person name="McMahon K.D."/>
            <person name="Konstantinidis K.T."/>
            <person name="Eloe-Fadrosh E.A."/>
            <person name="Kyrpides N.C."/>
            <person name="Woyke T."/>
        </authorList>
    </citation>
    <scope>NUCLEOTIDE SEQUENCE</scope>
    <source>
        <strain evidence="1">GVMAG-M-3300023179-59</strain>
    </source>
</reference>
<sequence>MSSQMNIILDTKRFSLGNVNFLDTKRNMIMDGNFTKLIYSNEWFSMNGIYFLFPIDVLNIQKIMNKFIMKFHPYNPSNLSIIQDFAKIEYRIVEYYKQMNNCVKKTSNLLAKQLYSGNIKVYKDYNGDNYSTQITQHIEHSDDSQYVMKISGIWETRDEVGLTFKLIHTNNDKDI</sequence>
<proteinExistence type="predicted"/>
<evidence type="ECO:0000313" key="1">
    <source>
        <dbReference type="EMBL" id="QHT74350.1"/>
    </source>
</evidence>
<protein>
    <submittedName>
        <fullName evidence="1">Uncharacterized protein</fullName>
    </submittedName>
</protein>